<dbReference type="Pfam" id="PF23292">
    <property type="entry name" value="SAND_ULT1"/>
    <property type="match status" value="1"/>
</dbReference>
<organism evidence="3">
    <name type="scientific">Solanum chilense</name>
    <name type="common">Tomato</name>
    <name type="synonym">Lycopersicon chilense</name>
    <dbReference type="NCBI Taxonomy" id="4083"/>
    <lineage>
        <taxon>Eukaryota</taxon>
        <taxon>Viridiplantae</taxon>
        <taxon>Streptophyta</taxon>
        <taxon>Embryophyta</taxon>
        <taxon>Tracheophyta</taxon>
        <taxon>Spermatophyta</taxon>
        <taxon>Magnoliopsida</taxon>
        <taxon>eudicotyledons</taxon>
        <taxon>Gunneridae</taxon>
        <taxon>Pentapetalae</taxon>
        <taxon>asterids</taxon>
        <taxon>lamiids</taxon>
        <taxon>Solanales</taxon>
        <taxon>Solanaceae</taxon>
        <taxon>Solanoideae</taxon>
        <taxon>Solaneae</taxon>
        <taxon>Solanum</taxon>
        <taxon>Solanum subgen. Lycopersicon</taxon>
    </lineage>
</organism>
<dbReference type="GO" id="GO:0005829">
    <property type="term" value="C:cytosol"/>
    <property type="evidence" value="ECO:0007669"/>
    <property type="project" value="TreeGrafter"/>
</dbReference>
<evidence type="ECO:0008006" key="4">
    <source>
        <dbReference type="Google" id="ProtNLM"/>
    </source>
</evidence>
<dbReference type="PANTHER" id="PTHR34053:SF8">
    <property type="entry name" value="SAND DOMAIN-CONTAINING PROTEIN"/>
    <property type="match status" value="1"/>
</dbReference>
<feature type="domain" description="ULTRAPETALA1/2 zinc finger" evidence="2">
    <location>
        <begin position="117"/>
        <end position="214"/>
    </location>
</feature>
<dbReference type="EMBL" id="RXGB01003774">
    <property type="protein sequence ID" value="TMW91266.1"/>
    <property type="molecule type" value="Genomic_DNA"/>
</dbReference>
<evidence type="ECO:0000259" key="2">
    <source>
        <dbReference type="Pfam" id="PF23293"/>
    </source>
</evidence>
<sequence length="219" mass="25155">MFSEEELHDMSVLQRGDDYVEVVCGCTSRRHGDAGARLRIFKSGELKIACECYHGCPEDNLSPFAFEKHAGKENNRWKHNIWVFIDGYKVPLIKTTLLKFYNMSPKNAKRPHKLVLHRDEFIKCTKCSKRRRFYRRSKNECRSYHDALANANFQCSDIPFDKFSCDDAEERASRRACKGCLLSPTCGGCTSCVCFGCEVCCFSDCDCQTCIDFRENTNA</sequence>
<evidence type="ECO:0000259" key="1">
    <source>
        <dbReference type="Pfam" id="PF23292"/>
    </source>
</evidence>
<dbReference type="PANTHER" id="PTHR34053">
    <property type="entry name" value="PROTEIN ULTRAPETALA 1"/>
    <property type="match status" value="1"/>
</dbReference>
<dbReference type="GO" id="GO:0005634">
    <property type="term" value="C:nucleus"/>
    <property type="evidence" value="ECO:0007669"/>
    <property type="project" value="TreeGrafter"/>
</dbReference>
<gene>
    <name evidence="3" type="ORF">EJD97_014555</name>
</gene>
<accession>A0A6N2B9H4</accession>
<dbReference type="InterPro" id="IPR057012">
    <property type="entry name" value="ULT1/2_Znf"/>
</dbReference>
<protein>
    <recommendedName>
        <fullName evidence="4">SAND domain-containing protein</fullName>
    </recommendedName>
</protein>
<comment type="caution">
    <text evidence="3">The sequence shown here is derived from an EMBL/GenBank/DDBJ whole genome shotgun (WGS) entry which is preliminary data.</text>
</comment>
<dbReference type="InterPro" id="IPR057011">
    <property type="entry name" value="ULT1/2_SAND"/>
</dbReference>
<dbReference type="Pfam" id="PF23293">
    <property type="entry name" value="zf_ULT1"/>
    <property type="match status" value="1"/>
</dbReference>
<dbReference type="AlphaFoldDB" id="A0A6N2B9H4"/>
<name>A0A6N2B9H4_SOLCI</name>
<dbReference type="InterPro" id="IPR020533">
    <property type="entry name" value="Developmental_reg_ULTRAPETALA"/>
</dbReference>
<evidence type="ECO:0000313" key="3">
    <source>
        <dbReference type="EMBL" id="TMW91266.1"/>
    </source>
</evidence>
<proteinExistence type="predicted"/>
<feature type="domain" description="ULTRAPETALA1/2 SAND" evidence="1">
    <location>
        <begin position="9"/>
        <end position="101"/>
    </location>
</feature>
<reference evidence="3" key="1">
    <citation type="submission" date="2019-05" db="EMBL/GenBank/DDBJ databases">
        <title>The de novo reference genome and transcriptome assemblies of the wild tomato species Solanum chilense.</title>
        <authorList>
            <person name="Stam R."/>
            <person name="Nosenko T."/>
            <person name="Hoerger A.C."/>
            <person name="Stephan W."/>
            <person name="Seidel M.A."/>
            <person name="Kuhn J.M.M."/>
            <person name="Haberer G."/>
            <person name="Tellier A."/>
        </authorList>
    </citation>
    <scope>NUCLEOTIDE SEQUENCE</scope>
    <source>
        <tissue evidence="3">Mature leaves</tissue>
    </source>
</reference>